<evidence type="ECO:0000256" key="1">
    <source>
        <dbReference type="ARBA" id="ARBA00023015"/>
    </source>
</evidence>
<gene>
    <name evidence="5" type="ORF">DFR52_105195</name>
</gene>
<dbReference type="CDD" id="cd06170">
    <property type="entry name" value="LuxR_C_like"/>
    <property type="match status" value="1"/>
</dbReference>
<dbReference type="Gene3D" id="1.10.10.10">
    <property type="entry name" value="Winged helix-like DNA-binding domain superfamily/Winged helix DNA-binding domain"/>
    <property type="match status" value="1"/>
</dbReference>
<dbReference type="PROSITE" id="PS50043">
    <property type="entry name" value="HTH_LUXR_2"/>
    <property type="match status" value="1"/>
</dbReference>
<organism evidence="5 6">
    <name type="scientific">Hoeflea marina</name>
    <dbReference type="NCBI Taxonomy" id="274592"/>
    <lineage>
        <taxon>Bacteria</taxon>
        <taxon>Pseudomonadati</taxon>
        <taxon>Pseudomonadota</taxon>
        <taxon>Alphaproteobacteria</taxon>
        <taxon>Hyphomicrobiales</taxon>
        <taxon>Rhizobiaceae</taxon>
        <taxon>Hoeflea</taxon>
    </lineage>
</organism>
<name>A0A317PGN9_9HYPH</name>
<dbReference type="SMART" id="SM00421">
    <property type="entry name" value="HTH_LUXR"/>
    <property type="match status" value="1"/>
</dbReference>
<dbReference type="OrthoDB" id="3170288at2"/>
<dbReference type="AlphaFoldDB" id="A0A317PGN9"/>
<dbReference type="Gene3D" id="3.30.450.80">
    <property type="entry name" value="Transcription factor LuxR-like, autoinducer-binding domain"/>
    <property type="match status" value="1"/>
</dbReference>
<evidence type="ECO:0000313" key="6">
    <source>
        <dbReference type="Proteomes" id="UP000246352"/>
    </source>
</evidence>
<keyword evidence="6" id="KW-1185">Reference proteome</keyword>
<dbReference type="Pfam" id="PF00196">
    <property type="entry name" value="GerE"/>
    <property type="match status" value="1"/>
</dbReference>
<dbReference type="PRINTS" id="PR00038">
    <property type="entry name" value="HTHLUXR"/>
</dbReference>
<dbReference type="PROSITE" id="PS00622">
    <property type="entry name" value="HTH_LUXR_1"/>
    <property type="match status" value="1"/>
</dbReference>
<dbReference type="SUPFAM" id="SSF75516">
    <property type="entry name" value="Pheromone-binding domain of LuxR-like quorum-sensing transcription factors"/>
    <property type="match status" value="1"/>
</dbReference>
<comment type="caution">
    <text evidence="5">The sequence shown here is derived from an EMBL/GenBank/DDBJ whole genome shotgun (WGS) entry which is preliminary data.</text>
</comment>
<dbReference type="InterPro" id="IPR016032">
    <property type="entry name" value="Sig_transdc_resp-reg_C-effctor"/>
</dbReference>
<dbReference type="InterPro" id="IPR000792">
    <property type="entry name" value="Tscrpt_reg_LuxR_C"/>
</dbReference>
<keyword evidence="1" id="KW-0805">Transcription regulation</keyword>
<dbReference type="Pfam" id="PF03472">
    <property type="entry name" value="Autoind_bind"/>
    <property type="match status" value="1"/>
</dbReference>
<sequence length="246" mass="27784">MSTSTLCRFLDTDHSQLGLDEMIAALEQLVEQFGFTYFTLTRQVCSADDIDTLMLAGCWPQGWPEIYVQRKYAAVDPLVRYLGHCQRGYRWSEALSAFRNHPQRKRMERVMVDARKFGLADGYVFPVHGRRGLIGVLTLGGNKVDLTAGQMALFDTVAKKAFWLVLERRDPVTCGELAAPVDVEMTRREMETLGYLAKGLTSHQVGSTLGLSTHTVDWYMNSIQDKLKARNRHHAVAIAFRLGLIN</sequence>
<evidence type="ECO:0000256" key="3">
    <source>
        <dbReference type="ARBA" id="ARBA00023163"/>
    </source>
</evidence>
<dbReference type="PANTHER" id="PTHR44688">
    <property type="entry name" value="DNA-BINDING TRANSCRIPTIONAL ACTIVATOR DEVR_DOSR"/>
    <property type="match status" value="1"/>
</dbReference>
<dbReference type="GO" id="GO:0003677">
    <property type="term" value="F:DNA binding"/>
    <property type="evidence" value="ECO:0007669"/>
    <property type="project" value="UniProtKB-KW"/>
</dbReference>
<proteinExistence type="predicted"/>
<protein>
    <submittedName>
        <fullName evidence="5">LuxR family transcriptional regulator</fullName>
    </submittedName>
</protein>
<evidence type="ECO:0000313" key="5">
    <source>
        <dbReference type="EMBL" id="PWV98214.1"/>
    </source>
</evidence>
<reference evidence="5 6" key="1">
    <citation type="submission" date="2018-05" db="EMBL/GenBank/DDBJ databases">
        <title>Genomic Encyclopedia of Type Strains, Phase IV (KMG-IV): sequencing the most valuable type-strain genomes for metagenomic binning, comparative biology and taxonomic classification.</title>
        <authorList>
            <person name="Goeker M."/>
        </authorList>
    </citation>
    <scope>NUCLEOTIDE SEQUENCE [LARGE SCALE GENOMIC DNA]</scope>
    <source>
        <strain evidence="5 6">DSM 16791</strain>
    </source>
</reference>
<keyword evidence="3" id="KW-0804">Transcription</keyword>
<dbReference type="InterPro" id="IPR005143">
    <property type="entry name" value="TF_LuxR_autoind-bd_dom"/>
</dbReference>
<dbReference type="InterPro" id="IPR036693">
    <property type="entry name" value="TF_LuxR_autoind-bd_dom_sf"/>
</dbReference>
<dbReference type="GO" id="GO:0006355">
    <property type="term" value="P:regulation of DNA-templated transcription"/>
    <property type="evidence" value="ECO:0007669"/>
    <property type="project" value="InterPro"/>
</dbReference>
<feature type="domain" description="HTH luxR-type" evidence="4">
    <location>
        <begin position="178"/>
        <end position="243"/>
    </location>
</feature>
<dbReference type="SUPFAM" id="SSF46894">
    <property type="entry name" value="C-terminal effector domain of the bipartite response regulators"/>
    <property type="match status" value="1"/>
</dbReference>
<evidence type="ECO:0000256" key="2">
    <source>
        <dbReference type="ARBA" id="ARBA00023125"/>
    </source>
</evidence>
<dbReference type="Proteomes" id="UP000246352">
    <property type="component" value="Unassembled WGS sequence"/>
</dbReference>
<dbReference type="InterPro" id="IPR036388">
    <property type="entry name" value="WH-like_DNA-bd_sf"/>
</dbReference>
<dbReference type="PANTHER" id="PTHR44688:SF16">
    <property type="entry name" value="DNA-BINDING TRANSCRIPTIONAL ACTIVATOR DEVR_DOSR"/>
    <property type="match status" value="1"/>
</dbReference>
<accession>A0A317PGN9</accession>
<keyword evidence="2" id="KW-0238">DNA-binding</keyword>
<evidence type="ECO:0000259" key="4">
    <source>
        <dbReference type="PROSITE" id="PS50043"/>
    </source>
</evidence>
<dbReference type="EMBL" id="QGTR01000005">
    <property type="protein sequence ID" value="PWV98214.1"/>
    <property type="molecule type" value="Genomic_DNA"/>
</dbReference>
<dbReference type="RefSeq" id="WP_110033632.1">
    <property type="nucleotide sequence ID" value="NZ_QGTR01000005.1"/>
</dbReference>